<sequence>MAVGLCAALAVTGCSGTVEGEPTVSAPTSLTKEQLFDPCSVPDSIIATTGVDLSTRDTTPFVTERTNWLGCQWQANDTDGRWGHFLMLQSTTYTMDDFRANDLFNGFTDVTIDTRDGVRFYVGRDNPPTECEIAFSTSQGTVSVNAGKFADSKTTTDPCTFAMDAAEKLIDIIPR</sequence>
<protein>
    <submittedName>
        <fullName evidence="1">DUF3558 domain-containing protein</fullName>
    </submittedName>
</protein>
<reference evidence="1 2" key="1">
    <citation type="submission" date="2020-10" db="EMBL/GenBank/DDBJ databases">
        <title>Identification of Nocardia species via Next-generation sequencing and recognition of intraspecies genetic diversity.</title>
        <authorList>
            <person name="Li P."/>
            <person name="Li P."/>
            <person name="Lu B."/>
        </authorList>
    </citation>
    <scope>NUCLEOTIDE SEQUENCE [LARGE SCALE GENOMIC DNA]</scope>
    <source>
        <strain evidence="1 2">BJ06-0143</strain>
    </source>
</reference>
<dbReference type="Proteomes" id="UP000707731">
    <property type="component" value="Unassembled WGS sequence"/>
</dbReference>
<accession>A0ABS0D6L6</accession>
<comment type="caution">
    <text evidence="1">The sequence shown here is derived from an EMBL/GenBank/DDBJ whole genome shotgun (WGS) entry which is preliminary data.</text>
</comment>
<organism evidence="1 2">
    <name type="scientific">Nocardia higoensis</name>
    <dbReference type="NCBI Taxonomy" id="228599"/>
    <lineage>
        <taxon>Bacteria</taxon>
        <taxon>Bacillati</taxon>
        <taxon>Actinomycetota</taxon>
        <taxon>Actinomycetes</taxon>
        <taxon>Mycobacteriales</taxon>
        <taxon>Nocardiaceae</taxon>
        <taxon>Nocardia</taxon>
    </lineage>
</organism>
<gene>
    <name evidence="1" type="ORF">IU449_01905</name>
</gene>
<dbReference type="Pfam" id="PF12079">
    <property type="entry name" value="DUF3558"/>
    <property type="match status" value="1"/>
</dbReference>
<keyword evidence="2" id="KW-1185">Reference proteome</keyword>
<proteinExistence type="predicted"/>
<evidence type="ECO:0000313" key="2">
    <source>
        <dbReference type="Proteomes" id="UP000707731"/>
    </source>
</evidence>
<dbReference type="InterPro" id="IPR024520">
    <property type="entry name" value="DUF3558"/>
</dbReference>
<name>A0ABS0D6L6_9NOCA</name>
<dbReference type="EMBL" id="JADLQN010000001">
    <property type="protein sequence ID" value="MBF6353312.1"/>
    <property type="molecule type" value="Genomic_DNA"/>
</dbReference>
<evidence type="ECO:0000313" key="1">
    <source>
        <dbReference type="EMBL" id="MBF6353312.1"/>
    </source>
</evidence>